<dbReference type="Pfam" id="PF13692">
    <property type="entry name" value="Glyco_trans_1_4"/>
    <property type="match status" value="1"/>
</dbReference>
<evidence type="ECO:0000313" key="4">
    <source>
        <dbReference type="EMBL" id="GEK86230.1"/>
    </source>
</evidence>
<accession>A0A511ADM7</accession>
<dbReference type="PANTHER" id="PTHR12526">
    <property type="entry name" value="GLYCOSYLTRANSFERASE"/>
    <property type="match status" value="1"/>
</dbReference>
<organism evidence="4 5">
    <name type="scientific">Microbacterium aerolatum</name>
    <dbReference type="NCBI Taxonomy" id="153731"/>
    <lineage>
        <taxon>Bacteria</taxon>
        <taxon>Bacillati</taxon>
        <taxon>Actinomycetota</taxon>
        <taxon>Actinomycetes</taxon>
        <taxon>Micrococcales</taxon>
        <taxon>Microbacteriaceae</taxon>
        <taxon>Microbacterium</taxon>
    </lineage>
</organism>
<dbReference type="Proteomes" id="UP000321225">
    <property type="component" value="Unassembled WGS sequence"/>
</dbReference>
<dbReference type="Pfam" id="PF13579">
    <property type="entry name" value="Glyco_trans_4_4"/>
    <property type="match status" value="1"/>
</dbReference>
<keyword evidence="2" id="KW-0808">Transferase</keyword>
<dbReference type="EMBL" id="BJUW01000005">
    <property type="protein sequence ID" value="GEK86230.1"/>
    <property type="molecule type" value="Genomic_DNA"/>
</dbReference>
<keyword evidence="5" id="KW-1185">Reference proteome</keyword>
<dbReference type="InterPro" id="IPR028098">
    <property type="entry name" value="Glyco_trans_4-like_N"/>
</dbReference>
<evidence type="ECO:0000313" key="5">
    <source>
        <dbReference type="Proteomes" id="UP000321225"/>
    </source>
</evidence>
<dbReference type="GO" id="GO:0016757">
    <property type="term" value="F:glycosyltransferase activity"/>
    <property type="evidence" value="ECO:0007669"/>
    <property type="project" value="UniProtKB-KW"/>
</dbReference>
<sequence>MVTSSLTAATFLRGYMKFLRQQGWDVTVICAPGPGVAEMAQADGVSLHTLEMRRDPALLRDLVSLGRTAILLRKLRPDVVVYATPKASLLGAIGGAMAGITVRVYEQWGLRLETLSGFRRFILAGVERLTAKLSTTIVANSRSLSDRLRTLKLSGGRDVVVLGDGSAHGVDTTHFSSDVETAGLDRDTRTFVTAHENMLRICFVGRLHPDKGIETLLEGMSAAGRAGVRVAAILVGPSEGAEKNIGVHTRYSQLNLRLVGEVVDTRPYLDASDVLVLMSRREGFPTVVLEAASMGIPAIVANSTGTVDSVVDGVTGIVVPVGDSQMLADALATLANDRQLLSAYGMAARQRAIDRFDQTHVWRMHSEYFLELLERSRR</sequence>
<protein>
    <recommendedName>
        <fullName evidence="3">Glycosyltransferase subfamily 4-like N-terminal domain-containing protein</fullName>
    </recommendedName>
</protein>
<dbReference type="AlphaFoldDB" id="A0A511ADM7"/>
<feature type="domain" description="Glycosyltransferase subfamily 4-like N-terminal" evidence="3">
    <location>
        <begin position="9"/>
        <end position="157"/>
    </location>
</feature>
<name>A0A511ADM7_9MICO</name>
<dbReference type="SUPFAM" id="SSF53756">
    <property type="entry name" value="UDP-Glycosyltransferase/glycogen phosphorylase"/>
    <property type="match status" value="1"/>
</dbReference>
<proteinExistence type="predicted"/>
<dbReference type="PANTHER" id="PTHR12526:SF636">
    <property type="entry name" value="BLL3647 PROTEIN"/>
    <property type="match status" value="1"/>
</dbReference>
<comment type="caution">
    <text evidence="4">The sequence shown here is derived from an EMBL/GenBank/DDBJ whole genome shotgun (WGS) entry which is preliminary data.</text>
</comment>
<gene>
    <name evidence="4" type="ORF">MAE01_14060</name>
</gene>
<dbReference type="Gene3D" id="3.40.50.2000">
    <property type="entry name" value="Glycogen Phosphorylase B"/>
    <property type="match status" value="2"/>
</dbReference>
<evidence type="ECO:0000259" key="3">
    <source>
        <dbReference type="Pfam" id="PF13579"/>
    </source>
</evidence>
<reference evidence="4 5" key="1">
    <citation type="submission" date="2019-07" db="EMBL/GenBank/DDBJ databases">
        <title>Whole genome shotgun sequence of Microbacterium aerolatum NBRC 103071.</title>
        <authorList>
            <person name="Hosoyama A."/>
            <person name="Uohara A."/>
            <person name="Ohji S."/>
            <person name="Ichikawa N."/>
        </authorList>
    </citation>
    <scope>NUCLEOTIDE SEQUENCE [LARGE SCALE GENOMIC DNA]</scope>
    <source>
        <strain evidence="4 5">NBRC 103071</strain>
    </source>
</reference>
<keyword evidence="1" id="KW-0328">Glycosyltransferase</keyword>
<evidence type="ECO:0000256" key="2">
    <source>
        <dbReference type="ARBA" id="ARBA00022679"/>
    </source>
</evidence>
<evidence type="ECO:0000256" key="1">
    <source>
        <dbReference type="ARBA" id="ARBA00022676"/>
    </source>
</evidence>